<evidence type="ECO:0000313" key="1">
    <source>
        <dbReference type="EMBL" id="BAK83626.1"/>
    </source>
</evidence>
<dbReference type="HOGENOM" id="CLU_2206562_0_0_5"/>
<dbReference type="AlphaFoldDB" id="G2I679"/>
<sequence length="107" mass="12021">MTHHDGTNWCHETFLCEINASILLLMDHVQRFGRGKAVGLATYLDKSISEQQVSSHYRIVASAPLSVLPGMTRNWRPTVDTTLVDQNIYLSSEDDAKSLAEIWRGTC</sequence>
<organism evidence="1 2">
    <name type="scientific">Komagataeibacter medellinensis (strain NBRC 3288 / BCRC 11682 / LMG 1693 / Kondo 51)</name>
    <name type="common">Gluconacetobacter medellinensis</name>
    <dbReference type="NCBI Taxonomy" id="634177"/>
    <lineage>
        <taxon>Bacteria</taxon>
        <taxon>Pseudomonadati</taxon>
        <taxon>Pseudomonadota</taxon>
        <taxon>Alphaproteobacteria</taxon>
        <taxon>Acetobacterales</taxon>
        <taxon>Acetobacteraceae</taxon>
        <taxon>Komagataeibacter</taxon>
    </lineage>
</organism>
<dbReference type="PATRIC" id="fig|634177.7.peg.1404"/>
<accession>G2I679</accession>
<dbReference type="EMBL" id="AP012159">
    <property type="protein sequence ID" value="BAK83626.1"/>
    <property type="molecule type" value="Genomic_DNA"/>
</dbReference>
<dbReference type="KEGG" id="gxy:GLX_12140"/>
<reference evidence="2" key="1">
    <citation type="journal article" date="2011" name="J. Bacteriol.">
        <title>Complete genome sequence of NBRC 3288, a unique cellulose-nonproducing strain of Gluconacetobacter xylinus isolated from vinegar.</title>
        <authorList>
            <person name="Ogino H."/>
            <person name="Azuma Y."/>
            <person name="Hosoyama A."/>
            <person name="Nakazawa H."/>
            <person name="Matsutani M."/>
            <person name="Hasegawa A."/>
            <person name="Otsuyama K."/>
            <person name="Matsushita K."/>
            <person name="Fujita N."/>
            <person name="Shirai M."/>
        </authorList>
    </citation>
    <scope>NUCLEOTIDE SEQUENCE [LARGE SCALE GENOMIC DNA]</scope>
    <source>
        <strain evidence="2">NBRC 3288 / BCRC 11682 / LMG 1693</strain>
    </source>
</reference>
<name>G2I679_KOMMN</name>
<evidence type="ECO:0000313" key="2">
    <source>
        <dbReference type="Proteomes" id="UP000009044"/>
    </source>
</evidence>
<dbReference type="Proteomes" id="UP000009044">
    <property type="component" value="Chromosome"/>
</dbReference>
<dbReference type="RefSeq" id="WP_014105173.1">
    <property type="nucleotide sequence ID" value="NC_016027.1"/>
</dbReference>
<protein>
    <submittedName>
        <fullName evidence="1">Uncharacterized protein</fullName>
    </submittedName>
</protein>
<proteinExistence type="predicted"/>
<gene>
    <name evidence="1" type="ordered locus">GLX_12140</name>
</gene>